<sequence>MSYAVTEQEHQQTSHAAVSSFHLQAHGLPRQADPIRGEPSRRTHMGPSGFQAQKPRIGHFDPDELRRRLHGVLAEQRAHAERKRARAAAAAAAAAAASSDGPALGPGTPLSSNPPHLRQQQPPHPQSYHPAGPAADDLTPGNSDYHHVPREAAKQFTRTATQEVMREQAQIHEFSKRAMKLHMDGRAARTPDGTTLPADIAARLRQSQDQSHSHRRNTLFPQYQQRRTGSDASATMMMNRNRNRQTMHMYEPPSPPYASNPWRRNSTGNDPPTDRAVVTVEAVDDNVSRSDDTTPPEEPVQRFPPEPRTDWTQSDELGKGNRSKFALPPLLKKADSFWGLRGRSKKDSDKVRAVTEGEKEKGPEEVSPTSAKSPKTKFFSKFIR</sequence>
<feature type="region of interest" description="Disordered" evidence="1">
    <location>
        <begin position="204"/>
        <end position="233"/>
    </location>
</feature>
<reference evidence="2" key="1">
    <citation type="journal article" date="2023" name="Mol. Phylogenet. Evol.">
        <title>Genome-scale phylogeny and comparative genomics of the fungal order Sordariales.</title>
        <authorList>
            <person name="Hensen N."/>
            <person name="Bonometti L."/>
            <person name="Westerberg I."/>
            <person name="Brannstrom I.O."/>
            <person name="Guillou S."/>
            <person name="Cros-Aarteil S."/>
            <person name="Calhoun S."/>
            <person name="Haridas S."/>
            <person name="Kuo A."/>
            <person name="Mondo S."/>
            <person name="Pangilinan J."/>
            <person name="Riley R."/>
            <person name="LaButti K."/>
            <person name="Andreopoulos B."/>
            <person name="Lipzen A."/>
            <person name="Chen C."/>
            <person name="Yan M."/>
            <person name="Daum C."/>
            <person name="Ng V."/>
            <person name="Clum A."/>
            <person name="Steindorff A."/>
            <person name="Ohm R.A."/>
            <person name="Martin F."/>
            <person name="Silar P."/>
            <person name="Natvig D.O."/>
            <person name="Lalanne C."/>
            <person name="Gautier V."/>
            <person name="Ament-Velasquez S.L."/>
            <person name="Kruys A."/>
            <person name="Hutchinson M.I."/>
            <person name="Powell A.J."/>
            <person name="Barry K."/>
            <person name="Miller A.N."/>
            <person name="Grigoriev I.V."/>
            <person name="Debuchy R."/>
            <person name="Gladieux P."/>
            <person name="Hiltunen Thoren M."/>
            <person name="Johannesson H."/>
        </authorList>
    </citation>
    <scope>NUCLEOTIDE SEQUENCE</scope>
    <source>
        <strain evidence="2">PSN243</strain>
    </source>
</reference>
<reference evidence="2" key="2">
    <citation type="submission" date="2023-05" db="EMBL/GenBank/DDBJ databases">
        <authorList>
            <consortium name="Lawrence Berkeley National Laboratory"/>
            <person name="Steindorff A."/>
            <person name="Hensen N."/>
            <person name="Bonometti L."/>
            <person name="Westerberg I."/>
            <person name="Brannstrom I.O."/>
            <person name="Guillou S."/>
            <person name="Cros-Aarteil S."/>
            <person name="Calhoun S."/>
            <person name="Haridas S."/>
            <person name="Kuo A."/>
            <person name="Mondo S."/>
            <person name="Pangilinan J."/>
            <person name="Riley R."/>
            <person name="Labutti K."/>
            <person name="Andreopoulos B."/>
            <person name="Lipzen A."/>
            <person name="Chen C."/>
            <person name="Yanf M."/>
            <person name="Daum C."/>
            <person name="Ng V."/>
            <person name="Clum A."/>
            <person name="Ohm R."/>
            <person name="Martin F."/>
            <person name="Silar P."/>
            <person name="Natvig D."/>
            <person name="Lalanne C."/>
            <person name="Gautier V."/>
            <person name="Ament-Velasquez S.L."/>
            <person name="Kruys A."/>
            <person name="Hutchinson M.I."/>
            <person name="Powell A.J."/>
            <person name="Barry K."/>
            <person name="Miller A.N."/>
            <person name="Grigoriev I.V."/>
            <person name="Debuchy R."/>
            <person name="Gladieux P."/>
            <person name="Thoren M.H."/>
            <person name="Johannesson H."/>
        </authorList>
    </citation>
    <scope>NUCLEOTIDE SEQUENCE</scope>
    <source>
        <strain evidence="2">PSN243</strain>
    </source>
</reference>
<dbReference type="AlphaFoldDB" id="A0AAV9H5J2"/>
<feature type="compositionally biased region" description="Basic and acidic residues" evidence="1">
    <location>
        <begin position="345"/>
        <end position="364"/>
    </location>
</feature>
<dbReference type="EMBL" id="MU865914">
    <property type="protein sequence ID" value="KAK4455708.1"/>
    <property type="molecule type" value="Genomic_DNA"/>
</dbReference>
<feature type="region of interest" description="Disordered" evidence="1">
    <location>
        <begin position="1"/>
        <end position="61"/>
    </location>
</feature>
<proteinExistence type="predicted"/>
<evidence type="ECO:0000313" key="2">
    <source>
        <dbReference type="EMBL" id="KAK4455708.1"/>
    </source>
</evidence>
<protein>
    <submittedName>
        <fullName evidence="2">Uncharacterized protein</fullName>
    </submittedName>
</protein>
<comment type="caution">
    <text evidence="2">The sequence shown here is derived from an EMBL/GenBank/DDBJ whole genome shotgun (WGS) entry which is preliminary data.</text>
</comment>
<organism evidence="2 3">
    <name type="scientific">Podospora aff. communis PSN243</name>
    <dbReference type="NCBI Taxonomy" id="3040156"/>
    <lineage>
        <taxon>Eukaryota</taxon>
        <taxon>Fungi</taxon>
        <taxon>Dikarya</taxon>
        <taxon>Ascomycota</taxon>
        <taxon>Pezizomycotina</taxon>
        <taxon>Sordariomycetes</taxon>
        <taxon>Sordariomycetidae</taxon>
        <taxon>Sordariales</taxon>
        <taxon>Podosporaceae</taxon>
        <taxon>Podospora</taxon>
    </lineage>
</organism>
<accession>A0AAV9H5J2</accession>
<evidence type="ECO:0000256" key="1">
    <source>
        <dbReference type="SAM" id="MobiDB-lite"/>
    </source>
</evidence>
<evidence type="ECO:0000313" key="3">
    <source>
        <dbReference type="Proteomes" id="UP001321760"/>
    </source>
</evidence>
<feature type="compositionally biased region" description="Low complexity" evidence="1">
    <location>
        <begin position="114"/>
        <end position="130"/>
    </location>
</feature>
<feature type="compositionally biased region" description="Polar residues" evidence="1">
    <location>
        <begin position="219"/>
        <end position="233"/>
    </location>
</feature>
<dbReference type="Proteomes" id="UP001321760">
    <property type="component" value="Unassembled WGS sequence"/>
</dbReference>
<name>A0AAV9H5J2_9PEZI</name>
<feature type="region of interest" description="Disordered" evidence="1">
    <location>
        <begin position="249"/>
        <end position="384"/>
    </location>
</feature>
<feature type="region of interest" description="Disordered" evidence="1">
    <location>
        <begin position="91"/>
        <end position="146"/>
    </location>
</feature>
<keyword evidence="3" id="KW-1185">Reference proteome</keyword>
<feature type="compositionally biased region" description="Pro residues" evidence="1">
    <location>
        <begin position="296"/>
        <end position="306"/>
    </location>
</feature>
<gene>
    <name evidence="2" type="ORF">QBC34DRAFT_73529</name>
</gene>